<accession>A0AAW9HRG1</accession>
<dbReference type="RefSeq" id="WP_320756195.1">
    <property type="nucleotide sequence ID" value="NZ_JAWNGC010000001.1"/>
</dbReference>
<dbReference type="Pfam" id="PF25310">
    <property type="entry name" value="VG15"/>
    <property type="match status" value="1"/>
</dbReference>
<protein>
    <recommendedName>
        <fullName evidence="4">tRNA nuclease CdiA C-terminal domain-containing protein</fullName>
    </recommendedName>
</protein>
<dbReference type="AlphaFoldDB" id="A0AAW9HRG1"/>
<feature type="region of interest" description="Disordered" evidence="1">
    <location>
        <begin position="251"/>
        <end position="289"/>
    </location>
</feature>
<dbReference type="Proteomes" id="UP001281731">
    <property type="component" value="Unassembled WGS sequence"/>
</dbReference>
<comment type="caution">
    <text evidence="2">The sequence shown here is derived from an EMBL/GenBank/DDBJ whole genome shotgun (WGS) entry which is preliminary data.</text>
</comment>
<name>A0AAW9HRG1_9ACTO</name>
<gene>
    <name evidence="2" type="ORF">R6G80_00900</name>
</gene>
<evidence type="ECO:0000313" key="3">
    <source>
        <dbReference type="Proteomes" id="UP001281731"/>
    </source>
</evidence>
<sequence length="428" mass="48657">MASEKQIQTYRKAQKLLEDALKKDLQALWDKTSSLSPADTSVFLQEAIPLLVDKYGIMSATVAVNWFEQLTGEKGFVPSSYRREAWEISTRWALSKLGEENTSRQEIFNRLVGSTLRHVRQHGRDTIDTSVCEHKDVFYARKIVGETCDFCLILASRGPVYGSEKSAGGEGNKYHDDCDCLPVPVKGKWVPNSGSPMGVSWVGDSPGYDFEKLYETEYKPFWQKNDDVKDVLRRRRTIAVSESLVKKVENKSNVSNALDGGGGNKKPSRPPVSSADDRAGKNSDNWKHRQKKLLSDTADEVLEPHEIEFLEKFEKLGHHARWIPIDVKYRKSTNDFVWLDLDSEICELKVTSAKYSTIKSHIKSSVIKARDNHEVTKDFFVIDLGDKELTSKLRNQLSKYNARVTDGHIRRLWVMSSKGAFFEEINLS</sequence>
<evidence type="ECO:0008006" key="4">
    <source>
        <dbReference type="Google" id="ProtNLM"/>
    </source>
</evidence>
<dbReference type="EMBL" id="JAWNGC010000001">
    <property type="protein sequence ID" value="MDY5154288.1"/>
    <property type="molecule type" value="Genomic_DNA"/>
</dbReference>
<dbReference type="InterPro" id="IPR057369">
    <property type="entry name" value="VG15"/>
</dbReference>
<organism evidence="2 3">
    <name type="scientific">Actinotignum urinale</name>
    <dbReference type="NCBI Taxonomy" id="190146"/>
    <lineage>
        <taxon>Bacteria</taxon>
        <taxon>Bacillati</taxon>
        <taxon>Actinomycetota</taxon>
        <taxon>Actinomycetes</taxon>
        <taxon>Actinomycetales</taxon>
        <taxon>Actinomycetaceae</taxon>
        <taxon>Actinotignum</taxon>
    </lineage>
</organism>
<reference evidence="2" key="1">
    <citation type="submission" date="2023-10" db="EMBL/GenBank/DDBJ databases">
        <title>Whole Genome based description of the genera Actinobaculum and Actinotignum reveals a complex phylogenetic relationship within the species included in the genus Actinotignum.</title>
        <authorList>
            <person name="Jensen C.S."/>
            <person name="Dargis R."/>
            <person name="Kemp M."/>
            <person name="Christensen J.J."/>
        </authorList>
    </citation>
    <scope>NUCLEOTIDE SEQUENCE</scope>
    <source>
        <strain evidence="2">SLA_B511</strain>
    </source>
</reference>
<proteinExistence type="predicted"/>
<evidence type="ECO:0000256" key="1">
    <source>
        <dbReference type="SAM" id="MobiDB-lite"/>
    </source>
</evidence>
<feature type="compositionally biased region" description="Basic and acidic residues" evidence="1">
    <location>
        <begin position="275"/>
        <end position="287"/>
    </location>
</feature>
<evidence type="ECO:0000313" key="2">
    <source>
        <dbReference type="EMBL" id="MDY5154288.1"/>
    </source>
</evidence>